<dbReference type="Gene3D" id="1.10.3720.10">
    <property type="entry name" value="MetI-like"/>
    <property type="match status" value="1"/>
</dbReference>
<keyword evidence="10" id="KW-1185">Reference proteome</keyword>
<reference evidence="9 10" key="1">
    <citation type="submission" date="2018-05" db="EMBL/GenBank/DDBJ databases">
        <title>Whole genome sequencing of Paracoccus thiocyanatus SST.</title>
        <authorList>
            <person name="Ghosh W."/>
            <person name="Rameez M.J."/>
            <person name="Roy C."/>
        </authorList>
    </citation>
    <scope>NUCLEOTIDE SEQUENCE [LARGE SCALE GENOMIC DNA]</scope>
    <source>
        <strain evidence="9 10">SST</strain>
    </source>
</reference>
<evidence type="ECO:0000256" key="6">
    <source>
        <dbReference type="ARBA" id="ARBA00023136"/>
    </source>
</evidence>
<evidence type="ECO:0000256" key="4">
    <source>
        <dbReference type="ARBA" id="ARBA00022692"/>
    </source>
</evidence>
<dbReference type="InterPro" id="IPR050366">
    <property type="entry name" value="BP-dependent_transpt_permease"/>
</dbReference>
<keyword evidence="6 7" id="KW-0472">Membrane</keyword>
<dbReference type="AlphaFoldDB" id="A0A3D8PB70"/>
<evidence type="ECO:0000256" key="2">
    <source>
        <dbReference type="ARBA" id="ARBA00022448"/>
    </source>
</evidence>
<sequence>MPAHLLRPALGLSLLVALGIAAAMLGEGAMRADFQSRFQPPTLAHPFGTDQLGRDMLARTLAGLGVSMQVGLAAAAISTVVAVLLALVAGLHRAADAAVSFVIDLFLGLPHLVLLVLLSFAFGGGTQAVILAVALTHWPRLGRVLRAELMQVQASDYVRTSYALGRSRGFVLIRHALPHLLPQALIGFILLFPHAILHEAGLTFLGFGLEPSRPAVGILLADAMKTLAAGRWWLALFPGLCLLGLVLAFDNIGNAVRRALDPRGARS</sequence>
<dbReference type="GO" id="GO:0055085">
    <property type="term" value="P:transmembrane transport"/>
    <property type="evidence" value="ECO:0007669"/>
    <property type="project" value="InterPro"/>
</dbReference>
<comment type="caution">
    <text evidence="9">The sequence shown here is derived from an EMBL/GenBank/DDBJ whole genome shotgun (WGS) entry which is preliminary data.</text>
</comment>
<evidence type="ECO:0000256" key="7">
    <source>
        <dbReference type="RuleBase" id="RU363032"/>
    </source>
</evidence>
<comment type="subcellular location">
    <subcellularLocation>
        <location evidence="1 7">Cell membrane</location>
        <topology evidence="1 7">Multi-pass membrane protein</topology>
    </subcellularLocation>
</comment>
<keyword evidence="3" id="KW-1003">Cell membrane</keyword>
<dbReference type="InterPro" id="IPR000515">
    <property type="entry name" value="MetI-like"/>
</dbReference>
<comment type="similarity">
    <text evidence="7">Belongs to the binding-protein-dependent transport system permease family.</text>
</comment>
<dbReference type="PANTHER" id="PTHR43386:SF23">
    <property type="entry name" value="ABC TRANSPORTER"/>
    <property type="match status" value="1"/>
</dbReference>
<dbReference type="Pfam" id="PF00528">
    <property type="entry name" value="BPD_transp_1"/>
    <property type="match status" value="1"/>
</dbReference>
<feature type="transmembrane region" description="Helical" evidence="7">
    <location>
        <begin position="112"/>
        <end position="136"/>
    </location>
</feature>
<feature type="transmembrane region" description="Helical" evidence="7">
    <location>
        <begin position="6"/>
        <end position="26"/>
    </location>
</feature>
<dbReference type="SUPFAM" id="SSF161098">
    <property type="entry name" value="MetI-like"/>
    <property type="match status" value="1"/>
</dbReference>
<keyword evidence="4 7" id="KW-0812">Transmembrane</keyword>
<proteinExistence type="inferred from homology"/>
<evidence type="ECO:0000256" key="1">
    <source>
        <dbReference type="ARBA" id="ARBA00004651"/>
    </source>
</evidence>
<keyword evidence="5 7" id="KW-1133">Transmembrane helix</keyword>
<dbReference type="Proteomes" id="UP000256679">
    <property type="component" value="Unassembled WGS sequence"/>
</dbReference>
<gene>
    <name evidence="9" type="ORF">DIE28_11150</name>
</gene>
<evidence type="ECO:0000256" key="5">
    <source>
        <dbReference type="ARBA" id="ARBA00022989"/>
    </source>
</evidence>
<feature type="domain" description="ABC transmembrane type-1" evidence="8">
    <location>
        <begin position="64"/>
        <end position="253"/>
    </location>
</feature>
<evidence type="ECO:0000256" key="3">
    <source>
        <dbReference type="ARBA" id="ARBA00022475"/>
    </source>
</evidence>
<dbReference type="CDD" id="cd06261">
    <property type="entry name" value="TM_PBP2"/>
    <property type="match status" value="1"/>
</dbReference>
<name>A0A3D8PB70_9RHOB</name>
<feature type="transmembrane region" description="Helical" evidence="7">
    <location>
        <begin position="61"/>
        <end position="92"/>
    </location>
</feature>
<feature type="transmembrane region" description="Helical" evidence="7">
    <location>
        <begin position="184"/>
        <end position="209"/>
    </location>
</feature>
<dbReference type="PANTHER" id="PTHR43386">
    <property type="entry name" value="OLIGOPEPTIDE TRANSPORT SYSTEM PERMEASE PROTEIN APPC"/>
    <property type="match status" value="1"/>
</dbReference>
<dbReference type="InterPro" id="IPR035906">
    <property type="entry name" value="MetI-like_sf"/>
</dbReference>
<organism evidence="9 10">
    <name type="scientific">Paracoccus thiocyanatus</name>
    <dbReference type="NCBI Taxonomy" id="34006"/>
    <lineage>
        <taxon>Bacteria</taxon>
        <taxon>Pseudomonadati</taxon>
        <taxon>Pseudomonadota</taxon>
        <taxon>Alphaproteobacteria</taxon>
        <taxon>Rhodobacterales</taxon>
        <taxon>Paracoccaceae</taxon>
        <taxon>Paracoccus</taxon>
    </lineage>
</organism>
<evidence type="ECO:0000313" key="10">
    <source>
        <dbReference type="Proteomes" id="UP000256679"/>
    </source>
</evidence>
<accession>A0A3D8PB70</accession>
<protein>
    <submittedName>
        <fullName evidence="9">ABC transporter permease</fullName>
    </submittedName>
</protein>
<dbReference type="GO" id="GO:0005886">
    <property type="term" value="C:plasma membrane"/>
    <property type="evidence" value="ECO:0007669"/>
    <property type="project" value="UniProtKB-SubCell"/>
</dbReference>
<evidence type="ECO:0000313" key="9">
    <source>
        <dbReference type="EMBL" id="RDW12892.1"/>
    </source>
</evidence>
<evidence type="ECO:0000259" key="8">
    <source>
        <dbReference type="PROSITE" id="PS50928"/>
    </source>
</evidence>
<keyword evidence="2 7" id="KW-0813">Transport</keyword>
<dbReference type="PROSITE" id="PS50928">
    <property type="entry name" value="ABC_TM1"/>
    <property type="match status" value="1"/>
</dbReference>
<dbReference type="EMBL" id="QFCQ01000061">
    <property type="protein sequence ID" value="RDW12892.1"/>
    <property type="molecule type" value="Genomic_DNA"/>
</dbReference>
<feature type="transmembrane region" description="Helical" evidence="7">
    <location>
        <begin position="229"/>
        <end position="249"/>
    </location>
</feature>